<feature type="non-terminal residue" evidence="1">
    <location>
        <position position="61"/>
    </location>
</feature>
<proteinExistence type="predicted"/>
<sequence length="61" mass="6856">MLLLDESRWTKHGERYATVITDGRGNASRLRSSMHDREQLLIAACVDIEVYDASGNIVHIA</sequence>
<gene>
    <name evidence="1" type="ORF">AVEN_172705_1</name>
</gene>
<organism evidence="1 2">
    <name type="scientific">Araneus ventricosus</name>
    <name type="common">Orbweaver spider</name>
    <name type="synonym">Epeira ventricosa</name>
    <dbReference type="NCBI Taxonomy" id="182803"/>
    <lineage>
        <taxon>Eukaryota</taxon>
        <taxon>Metazoa</taxon>
        <taxon>Ecdysozoa</taxon>
        <taxon>Arthropoda</taxon>
        <taxon>Chelicerata</taxon>
        <taxon>Arachnida</taxon>
        <taxon>Araneae</taxon>
        <taxon>Araneomorphae</taxon>
        <taxon>Entelegynae</taxon>
        <taxon>Araneoidea</taxon>
        <taxon>Araneidae</taxon>
        <taxon>Araneus</taxon>
    </lineage>
</organism>
<dbReference type="AlphaFoldDB" id="A0A4Y2LAH3"/>
<evidence type="ECO:0000313" key="2">
    <source>
        <dbReference type="Proteomes" id="UP000499080"/>
    </source>
</evidence>
<dbReference type="EMBL" id="BGPR01118037">
    <property type="protein sequence ID" value="GBN11675.1"/>
    <property type="molecule type" value="Genomic_DNA"/>
</dbReference>
<protein>
    <submittedName>
        <fullName evidence="1">Uncharacterized protein</fullName>
    </submittedName>
</protein>
<name>A0A4Y2LAH3_ARAVE</name>
<comment type="caution">
    <text evidence="1">The sequence shown here is derived from an EMBL/GenBank/DDBJ whole genome shotgun (WGS) entry which is preliminary data.</text>
</comment>
<evidence type="ECO:0000313" key="1">
    <source>
        <dbReference type="EMBL" id="GBN11675.1"/>
    </source>
</evidence>
<accession>A0A4Y2LAH3</accession>
<reference evidence="1 2" key="1">
    <citation type="journal article" date="2019" name="Sci. Rep.">
        <title>Orb-weaving spider Araneus ventricosus genome elucidates the spidroin gene catalogue.</title>
        <authorList>
            <person name="Kono N."/>
            <person name="Nakamura H."/>
            <person name="Ohtoshi R."/>
            <person name="Moran D.A.P."/>
            <person name="Shinohara A."/>
            <person name="Yoshida Y."/>
            <person name="Fujiwara M."/>
            <person name="Mori M."/>
            <person name="Tomita M."/>
            <person name="Arakawa K."/>
        </authorList>
    </citation>
    <scope>NUCLEOTIDE SEQUENCE [LARGE SCALE GENOMIC DNA]</scope>
</reference>
<keyword evidence="2" id="KW-1185">Reference proteome</keyword>
<dbReference type="Proteomes" id="UP000499080">
    <property type="component" value="Unassembled WGS sequence"/>
</dbReference>